<reference evidence="3 4" key="1">
    <citation type="submission" date="2019-12" db="EMBL/GenBank/DDBJ databases">
        <title>Genomic-based taxomic classification of the family Erythrobacteraceae.</title>
        <authorList>
            <person name="Xu L."/>
        </authorList>
    </citation>
    <scope>NUCLEOTIDE SEQUENCE [LARGE SCALE GENOMIC DNA]</scope>
    <source>
        <strain evidence="3 4">JCM 17802</strain>
    </source>
</reference>
<keyword evidence="1" id="KW-0812">Transmembrane</keyword>
<dbReference type="RefSeq" id="WP_160598087.1">
    <property type="nucleotide sequence ID" value="NZ_WTYS01000001.1"/>
</dbReference>
<evidence type="ECO:0000313" key="4">
    <source>
        <dbReference type="Proteomes" id="UP000468943"/>
    </source>
</evidence>
<evidence type="ECO:0000259" key="2">
    <source>
        <dbReference type="Pfam" id="PF07811"/>
    </source>
</evidence>
<dbReference type="AlphaFoldDB" id="A0A6I4SML3"/>
<organism evidence="3 4">
    <name type="scientific">Pontixanthobacter gangjinensis</name>
    <dbReference type="NCBI Taxonomy" id="1028742"/>
    <lineage>
        <taxon>Bacteria</taxon>
        <taxon>Pseudomonadati</taxon>
        <taxon>Pseudomonadota</taxon>
        <taxon>Alphaproteobacteria</taxon>
        <taxon>Sphingomonadales</taxon>
        <taxon>Erythrobacteraceae</taxon>
        <taxon>Pontixanthobacter</taxon>
    </lineage>
</organism>
<keyword evidence="4" id="KW-1185">Reference proteome</keyword>
<dbReference type="InterPro" id="IPR012495">
    <property type="entry name" value="TadE-like_dom"/>
</dbReference>
<feature type="transmembrane region" description="Helical" evidence="1">
    <location>
        <begin position="12"/>
        <end position="36"/>
    </location>
</feature>
<dbReference type="OrthoDB" id="7306064at2"/>
<keyword evidence="1" id="KW-1133">Transmembrane helix</keyword>
<gene>
    <name evidence="3" type="ORF">GRI36_08635</name>
</gene>
<proteinExistence type="predicted"/>
<comment type="caution">
    <text evidence="3">The sequence shown here is derived from an EMBL/GenBank/DDBJ whole genome shotgun (WGS) entry which is preliminary data.</text>
</comment>
<name>A0A6I4SML3_9SPHN</name>
<evidence type="ECO:0000313" key="3">
    <source>
        <dbReference type="EMBL" id="MXO56949.1"/>
    </source>
</evidence>
<accession>A0A6I4SML3</accession>
<protein>
    <submittedName>
        <fullName evidence="3">Pilus assembly protein</fullName>
    </submittedName>
</protein>
<evidence type="ECO:0000256" key="1">
    <source>
        <dbReference type="SAM" id="Phobius"/>
    </source>
</evidence>
<sequence length="195" mass="21208">MILSRFKSLRNDINGVALVEFAMIAPVLLMMLMGIFDFSYNMYANSMLQGSVQAAARDSTLQGATETSVDQIVRDAVLDVVPDATMTFNRKAYSNFSNVGKAEDFTDVNGDHACNDGEPFEDANANGVWDADQGQAGMGGARDAVLYEVTIKYPRAFPIAPFIGISPFQQTTVTSVLRNQPYGDVIDRAVTKNCP</sequence>
<keyword evidence="1" id="KW-0472">Membrane</keyword>
<dbReference type="EMBL" id="WTYS01000001">
    <property type="protein sequence ID" value="MXO56949.1"/>
    <property type="molecule type" value="Genomic_DNA"/>
</dbReference>
<dbReference type="Proteomes" id="UP000468943">
    <property type="component" value="Unassembled WGS sequence"/>
</dbReference>
<feature type="domain" description="TadE-like" evidence="2">
    <location>
        <begin position="15"/>
        <end position="57"/>
    </location>
</feature>
<dbReference type="Pfam" id="PF07811">
    <property type="entry name" value="TadE"/>
    <property type="match status" value="1"/>
</dbReference>